<dbReference type="EMBL" id="BAABKN010000023">
    <property type="protein sequence ID" value="GAA4748454.1"/>
    <property type="molecule type" value="Genomic_DNA"/>
</dbReference>
<dbReference type="RefSeq" id="WP_345528377.1">
    <property type="nucleotide sequence ID" value="NZ_BAABKN010000023.1"/>
</dbReference>
<sequence>MSEATIDQAMAQTHVDARKGGGPIRWLNNRTHRRLLLDDLSDLDAVGQILTSRAGVLSDAQESLRAMGYDEEQSRKLAAVDLFVEKAQRVLSRRAQRMFTRGTTYAVAAALMLVGAIGFTGWRMEHSSSEVDPSTQQVVLMLFQSLALAAIIYVSVKWFVALASSFFHEAVSLWERRHALRFGRLYMYLNPDEVKLADVETAFQWNKQSATSFMEISPAAITDTVFNKLVDAMATAPPETAKAIAEAIASHEANAGTQKKSKKK</sequence>
<keyword evidence="1" id="KW-0472">Membrane</keyword>
<organism evidence="2 3">
    <name type="scientific">Nocardioides endophyticus</name>
    <dbReference type="NCBI Taxonomy" id="1353775"/>
    <lineage>
        <taxon>Bacteria</taxon>
        <taxon>Bacillati</taxon>
        <taxon>Actinomycetota</taxon>
        <taxon>Actinomycetes</taxon>
        <taxon>Propionibacteriales</taxon>
        <taxon>Nocardioidaceae</taxon>
        <taxon>Nocardioides</taxon>
    </lineage>
</organism>
<feature type="transmembrane region" description="Helical" evidence="1">
    <location>
        <begin position="102"/>
        <end position="122"/>
    </location>
</feature>
<name>A0ABP8Z7A1_9ACTN</name>
<keyword evidence="1" id="KW-0812">Transmembrane</keyword>
<keyword evidence="1" id="KW-1133">Transmembrane helix</keyword>
<evidence type="ECO:0000313" key="2">
    <source>
        <dbReference type="EMBL" id="GAA4748454.1"/>
    </source>
</evidence>
<gene>
    <name evidence="2" type="ORF">GCM10023350_36730</name>
</gene>
<accession>A0ABP8Z7A1</accession>
<dbReference type="Proteomes" id="UP001499882">
    <property type="component" value="Unassembled WGS sequence"/>
</dbReference>
<evidence type="ECO:0000313" key="3">
    <source>
        <dbReference type="Proteomes" id="UP001499882"/>
    </source>
</evidence>
<proteinExistence type="predicted"/>
<keyword evidence="3" id="KW-1185">Reference proteome</keyword>
<feature type="transmembrane region" description="Helical" evidence="1">
    <location>
        <begin position="142"/>
        <end position="167"/>
    </location>
</feature>
<protein>
    <submittedName>
        <fullName evidence="2">Uncharacterized protein</fullName>
    </submittedName>
</protein>
<comment type="caution">
    <text evidence="2">The sequence shown here is derived from an EMBL/GenBank/DDBJ whole genome shotgun (WGS) entry which is preliminary data.</text>
</comment>
<evidence type="ECO:0000256" key="1">
    <source>
        <dbReference type="SAM" id="Phobius"/>
    </source>
</evidence>
<reference evidence="3" key="1">
    <citation type="journal article" date="2019" name="Int. J. Syst. Evol. Microbiol.">
        <title>The Global Catalogue of Microorganisms (GCM) 10K type strain sequencing project: providing services to taxonomists for standard genome sequencing and annotation.</title>
        <authorList>
            <consortium name="The Broad Institute Genomics Platform"/>
            <consortium name="The Broad Institute Genome Sequencing Center for Infectious Disease"/>
            <person name="Wu L."/>
            <person name="Ma J."/>
        </authorList>
    </citation>
    <scope>NUCLEOTIDE SEQUENCE [LARGE SCALE GENOMIC DNA]</scope>
    <source>
        <strain evidence="3">JCM 18532</strain>
    </source>
</reference>